<dbReference type="PANTHER" id="PTHR33908:SF11">
    <property type="entry name" value="MEMBRANE PROTEIN"/>
    <property type="match status" value="1"/>
</dbReference>
<organism evidence="9 10">
    <name type="scientific">Tahibacter harae</name>
    <dbReference type="NCBI Taxonomy" id="2963937"/>
    <lineage>
        <taxon>Bacteria</taxon>
        <taxon>Pseudomonadati</taxon>
        <taxon>Pseudomonadota</taxon>
        <taxon>Gammaproteobacteria</taxon>
        <taxon>Lysobacterales</taxon>
        <taxon>Rhodanobacteraceae</taxon>
        <taxon>Tahibacter</taxon>
    </lineage>
</organism>
<proteinExistence type="predicted"/>
<accession>A0ABT1QKY2</accession>
<evidence type="ECO:0000313" key="10">
    <source>
        <dbReference type="Proteomes" id="UP001165498"/>
    </source>
</evidence>
<name>A0ABT1QKY2_9GAMM</name>
<feature type="transmembrane region" description="Helical" evidence="8">
    <location>
        <begin position="16"/>
        <end position="34"/>
    </location>
</feature>
<feature type="transmembrane region" description="Helical" evidence="8">
    <location>
        <begin position="134"/>
        <end position="153"/>
    </location>
</feature>
<reference evidence="9" key="1">
    <citation type="submission" date="2022-07" db="EMBL/GenBank/DDBJ databases">
        <title>Tahibacter sp., a new gammaproteobacterium isolated from the silt sample collected at pig farm.</title>
        <authorList>
            <person name="Chen H."/>
        </authorList>
    </citation>
    <scope>NUCLEOTIDE SEQUENCE</scope>
    <source>
        <strain evidence="9">P2K</strain>
    </source>
</reference>
<dbReference type="RefSeq" id="WP_255910113.1">
    <property type="nucleotide sequence ID" value="NZ_JANFQO010000001.1"/>
</dbReference>
<evidence type="ECO:0000256" key="5">
    <source>
        <dbReference type="ARBA" id="ARBA00022692"/>
    </source>
</evidence>
<comment type="caution">
    <text evidence="9">The sequence shown here is derived from an EMBL/GenBank/DDBJ whole genome shotgun (WGS) entry which is preliminary data.</text>
</comment>
<feature type="transmembrane region" description="Helical" evidence="8">
    <location>
        <begin position="392"/>
        <end position="412"/>
    </location>
</feature>
<keyword evidence="6 8" id="KW-1133">Transmembrane helix</keyword>
<keyword evidence="2" id="KW-1003">Cell membrane</keyword>
<feature type="transmembrane region" description="Helical" evidence="8">
    <location>
        <begin position="160"/>
        <end position="182"/>
    </location>
</feature>
<evidence type="ECO:0000256" key="3">
    <source>
        <dbReference type="ARBA" id="ARBA00022676"/>
    </source>
</evidence>
<dbReference type="PANTHER" id="PTHR33908">
    <property type="entry name" value="MANNOSYLTRANSFERASE YKCB-RELATED"/>
    <property type="match status" value="1"/>
</dbReference>
<evidence type="ECO:0000256" key="1">
    <source>
        <dbReference type="ARBA" id="ARBA00004651"/>
    </source>
</evidence>
<dbReference type="Proteomes" id="UP001165498">
    <property type="component" value="Unassembled WGS sequence"/>
</dbReference>
<evidence type="ECO:0000313" key="9">
    <source>
        <dbReference type="EMBL" id="MCQ4163122.1"/>
    </source>
</evidence>
<evidence type="ECO:0000256" key="4">
    <source>
        <dbReference type="ARBA" id="ARBA00022679"/>
    </source>
</evidence>
<dbReference type="EMBL" id="JANFQO010000001">
    <property type="protein sequence ID" value="MCQ4163122.1"/>
    <property type="molecule type" value="Genomic_DNA"/>
</dbReference>
<evidence type="ECO:0000256" key="7">
    <source>
        <dbReference type="ARBA" id="ARBA00023136"/>
    </source>
</evidence>
<dbReference type="InterPro" id="IPR050297">
    <property type="entry name" value="LipidA_mod_glycosyltrf_83"/>
</dbReference>
<keyword evidence="4" id="KW-0808">Transferase</keyword>
<feature type="transmembrane region" description="Helical" evidence="8">
    <location>
        <begin position="418"/>
        <end position="436"/>
    </location>
</feature>
<keyword evidence="5 8" id="KW-0812">Transmembrane</keyword>
<comment type="subcellular location">
    <subcellularLocation>
        <location evidence="1">Cell membrane</location>
        <topology evidence="1">Multi-pass membrane protein</topology>
    </subcellularLocation>
</comment>
<evidence type="ECO:0000256" key="2">
    <source>
        <dbReference type="ARBA" id="ARBA00022475"/>
    </source>
</evidence>
<evidence type="ECO:0000256" key="8">
    <source>
        <dbReference type="SAM" id="Phobius"/>
    </source>
</evidence>
<keyword evidence="3" id="KW-0328">Glycosyltransferase</keyword>
<evidence type="ECO:0000256" key="6">
    <source>
        <dbReference type="ARBA" id="ARBA00022989"/>
    </source>
</evidence>
<gene>
    <name evidence="9" type="ORF">NM961_00160</name>
</gene>
<keyword evidence="7 8" id="KW-0472">Membrane</keyword>
<evidence type="ECO:0008006" key="11">
    <source>
        <dbReference type="Google" id="ProtNLM"/>
    </source>
</evidence>
<sequence>MLLIPTTPRTTPSPRYWLLLALALGALKLGLIVFDPTQRFFLGDSESYLHSALTGWIPPDRSFLYGYFIRYTAVICGWLPALLIAQSLCGVLSGLLCARIASAGLGLDRRIAAALAVLLALEPAQLFYERMMMAESLGTLCLLSMFACGFAYLRRHRWPWLLGMALAGTATVALRMSLLPVVLGFALLPPLAALALREGRAAWLRVAAHAVVAVLATAALHKAYQQLYGHLFQGPATYLQASGTFRLGLVAPLVKPGHLQQAGLAPELLQSVKPPLADPRARESQLWAPDGLIAVLRQASNGDMLATERYARKIASRALRDDIPGFLHLAVVTTADYFDPVQTYQRMEDDLGTRALAPPMQDALREQLRYDASRVHERRNPLTRYFEASGNWLIFCLFSLAPLALMALLRNWNQRREAALLLCLTALGLVAGQLLFSHIVSFRYLHPFPALVLLCLAATLAAPTARRNGERQRI</sequence>
<protein>
    <recommendedName>
        <fullName evidence="11">Dolichyl-phosphate-mannose-protein mannosyltransferase</fullName>
    </recommendedName>
</protein>
<feature type="transmembrane region" description="Helical" evidence="8">
    <location>
        <begin position="448"/>
        <end position="465"/>
    </location>
</feature>
<feature type="transmembrane region" description="Helical" evidence="8">
    <location>
        <begin position="68"/>
        <end position="98"/>
    </location>
</feature>
<keyword evidence="10" id="KW-1185">Reference proteome</keyword>